<keyword evidence="1" id="KW-0678">Repressor</keyword>
<evidence type="ECO:0000256" key="2">
    <source>
        <dbReference type="ARBA" id="ARBA00023015"/>
    </source>
</evidence>
<dbReference type="Pfam" id="PF13977">
    <property type="entry name" value="TetR_C_6"/>
    <property type="match status" value="1"/>
</dbReference>
<dbReference type="InterPro" id="IPR039538">
    <property type="entry name" value="BetI_C"/>
</dbReference>
<dbReference type="Proteomes" id="UP000634229">
    <property type="component" value="Unassembled WGS sequence"/>
</dbReference>
<dbReference type="PANTHER" id="PTHR30055:SF234">
    <property type="entry name" value="HTH-TYPE TRANSCRIPTIONAL REGULATOR BETI"/>
    <property type="match status" value="1"/>
</dbReference>
<evidence type="ECO:0000313" key="8">
    <source>
        <dbReference type="Proteomes" id="UP000634229"/>
    </source>
</evidence>
<keyword evidence="2" id="KW-0805">Transcription regulation</keyword>
<dbReference type="InterPro" id="IPR036271">
    <property type="entry name" value="Tet_transcr_reg_TetR-rel_C_sf"/>
</dbReference>
<dbReference type="InterPro" id="IPR009057">
    <property type="entry name" value="Homeodomain-like_sf"/>
</dbReference>
<proteinExistence type="predicted"/>
<evidence type="ECO:0000313" key="7">
    <source>
        <dbReference type="EMBL" id="MBL1097359.1"/>
    </source>
</evidence>
<evidence type="ECO:0000256" key="1">
    <source>
        <dbReference type="ARBA" id="ARBA00022491"/>
    </source>
</evidence>
<reference evidence="7 8" key="1">
    <citation type="submission" date="2021-01" db="EMBL/GenBank/DDBJ databases">
        <title>WGS of actinomycetes isolated from Thailand.</title>
        <authorList>
            <person name="Thawai C."/>
        </authorList>
    </citation>
    <scope>NUCLEOTIDE SEQUENCE [LARGE SCALE GENOMIC DNA]</scope>
    <source>
        <strain evidence="7 8">CA1R205</strain>
    </source>
</reference>
<evidence type="ECO:0000256" key="4">
    <source>
        <dbReference type="ARBA" id="ARBA00023163"/>
    </source>
</evidence>
<protein>
    <submittedName>
        <fullName evidence="7">TetR/AcrR family transcriptional regulator</fullName>
    </submittedName>
</protein>
<dbReference type="SUPFAM" id="SSF46689">
    <property type="entry name" value="Homeodomain-like"/>
    <property type="match status" value="1"/>
</dbReference>
<feature type="domain" description="HTH tetR-type" evidence="6">
    <location>
        <begin position="2"/>
        <end position="62"/>
    </location>
</feature>
<dbReference type="SUPFAM" id="SSF48498">
    <property type="entry name" value="Tetracyclin repressor-like, C-terminal domain"/>
    <property type="match status" value="1"/>
</dbReference>
<evidence type="ECO:0000256" key="3">
    <source>
        <dbReference type="ARBA" id="ARBA00023125"/>
    </source>
</evidence>
<comment type="caution">
    <text evidence="7">The sequence shown here is derived from an EMBL/GenBank/DDBJ whole genome shotgun (WGS) entry which is preliminary data.</text>
</comment>
<dbReference type="EMBL" id="JAERRF010000006">
    <property type="protein sequence ID" value="MBL1097359.1"/>
    <property type="molecule type" value="Genomic_DNA"/>
</dbReference>
<keyword evidence="3 5" id="KW-0238">DNA-binding</keyword>
<dbReference type="Pfam" id="PF00440">
    <property type="entry name" value="TetR_N"/>
    <property type="match status" value="1"/>
</dbReference>
<keyword evidence="4" id="KW-0804">Transcription</keyword>
<dbReference type="RefSeq" id="WP_201875046.1">
    <property type="nucleotide sequence ID" value="NZ_JAERRF010000006.1"/>
</dbReference>
<dbReference type="Gene3D" id="1.10.357.10">
    <property type="entry name" value="Tetracycline Repressor, domain 2"/>
    <property type="match status" value="1"/>
</dbReference>
<gene>
    <name evidence="7" type="ORF">JK363_11860</name>
</gene>
<name>A0ABS1NBM8_9ACTN</name>
<feature type="DNA-binding region" description="H-T-H motif" evidence="5">
    <location>
        <begin position="25"/>
        <end position="44"/>
    </location>
</feature>
<dbReference type="PROSITE" id="PS50977">
    <property type="entry name" value="HTH_TETR_2"/>
    <property type="match status" value="1"/>
</dbReference>
<dbReference type="PANTHER" id="PTHR30055">
    <property type="entry name" value="HTH-TYPE TRANSCRIPTIONAL REGULATOR RUTR"/>
    <property type="match status" value="1"/>
</dbReference>
<keyword evidence="8" id="KW-1185">Reference proteome</keyword>
<organism evidence="7 8">
    <name type="scientific">Streptomyces coffeae</name>
    <dbReference type="NCBI Taxonomy" id="621382"/>
    <lineage>
        <taxon>Bacteria</taxon>
        <taxon>Bacillati</taxon>
        <taxon>Actinomycetota</taxon>
        <taxon>Actinomycetes</taxon>
        <taxon>Kitasatosporales</taxon>
        <taxon>Streptomycetaceae</taxon>
        <taxon>Streptomyces</taxon>
    </lineage>
</organism>
<sequence length="190" mass="21170">MAGRRTAILEAAARSIAQRGIRGLRVEELAEEAGVSTSLIYYHFRDRSGLLASTLEFINTRAERYTDPAADPETDPRGHLEQMLLLELQDEPVVMENSTAWGELRATAVFQPELRQQLRTTTDRWTDYASDLIHRGQRQGTVPPEVSAEDAADRLTALVEGLSKRWLSGSLTLDRARDLLRGAITVELGP</sequence>
<dbReference type="PRINTS" id="PR00455">
    <property type="entry name" value="HTHTETR"/>
</dbReference>
<evidence type="ECO:0000256" key="5">
    <source>
        <dbReference type="PROSITE-ProRule" id="PRU00335"/>
    </source>
</evidence>
<evidence type="ECO:0000259" key="6">
    <source>
        <dbReference type="PROSITE" id="PS50977"/>
    </source>
</evidence>
<accession>A0ABS1NBM8</accession>
<dbReference type="InterPro" id="IPR001647">
    <property type="entry name" value="HTH_TetR"/>
</dbReference>
<dbReference type="InterPro" id="IPR050109">
    <property type="entry name" value="HTH-type_TetR-like_transc_reg"/>
</dbReference>